<name>L0GYZ8_9GAMM</name>
<dbReference type="STRING" id="765912.Thimo_1755"/>
<organism evidence="1 2">
    <name type="scientific">Thioflavicoccus mobilis 8321</name>
    <dbReference type="NCBI Taxonomy" id="765912"/>
    <lineage>
        <taxon>Bacteria</taxon>
        <taxon>Pseudomonadati</taxon>
        <taxon>Pseudomonadota</taxon>
        <taxon>Gammaproteobacteria</taxon>
        <taxon>Chromatiales</taxon>
        <taxon>Chromatiaceae</taxon>
        <taxon>Thioflavicoccus</taxon>
    </lineage>
</organism>
<keyword evidence="2" id="KW-1185">Reference proteome</keyword>
<evidence type="ECO:0000313" key="2">
    <source>
        <dbReference type="Proteomes" id="UP000010816"/>
    </source>
</evidence>
<dbReference type="KEGG" id="tmb:Thimo_1755"/>
<dbReference type="Proteomes" id="UP000010816">
    <property type="component" value="Chromosome"/>
</dbReference>
<protein>
    <submittedName>
        <fullName evidence="1">Uncharacterized protein</fullName>
    </submittedName>
</protein>
<reference evidence="1 2" key="1">
    <citation type="submission" date="2011-09" db="EMBL/GenBank/DDBJ databases">
        <title>Complete sequence of chromosome of Thioflavicoccus mobilis 8321.</title>
        <authorList>
            <consortium name="US DOE Joint Genome Institute"/>
            <person name="Lucas S."/>
            <person name="Han J."/>
            <person name="Lapidus A."/>
            <person name="Cheng J.-F."/>
            <person name="Goodwin L."/>
            <person name="Pitluck S."/>
            <person name="Peters L."/>
            <person name="Ovchinnikova G."/>
            <person name="Lu M."/>
            <person name="Detter J.C."/>
            <person name="Han C."/>
            <person name="Tapia R."/>
            <person name="Land M."/>
            <person name="Hauser L."/>
            <person name="Kyrpides N."/>
            <person name="Ivanova N."/>
            <person name="Pagani I."/>
            <person name="Vogl K."/>
            <person name="Liu Z."/>
            <person name="Imhoff J."/>
            <person name="Thiel V."/>
            <person name="Frigaard N.-U."/>
            <person name="Bryant D."/>
            <person name="Woyke T."/>
        </authorList>
    </citation>
    <scope>NUCLEOTIDE SEQUENCE [LARGE SCALE GENOMIC DNA]</scope>
    <source>
        <strain evidence="1 2">8321</strain>
    </source>
</reference>
<dbReference type="EMBL" id="CP003051">
    <property type="protein sequence ID" value="AGA90529.1"/>
    <property type="molecule type" value="Genomic_DNA"/>
</dbReference>
<gene>
    <name evidence="1" type="ORF">Thimo_1755</name>
</gene>
<dbReference type="AlphaFoldDB" id="L0GYZ8"/>
<sequence>MASAALLTAMAQLGAAGDLTAYAYVELTKEAMERKAEGLSQLIAEISSFSGSADAWISREGQLNAGFDGQHEALCANYGVSPEEYLLFYAANEADVESYLDAHPEDRSEIEGLEAQISAALDEFEQLKIDLLELEPLDEEDPLPPGV</sequence>
<proteinExistence type="predicted"/>
<evidence type="ECO:0000313" key="1">
    <source>
        <dbReference type="EMBL" id="AGA90529.1"/>
    </source>
</evidence>
<dbReference type="HOGENOM" id="CLU_1767215_0_0_6"/>
<accession>L0GYZ8</accession>